<reference evidence="3 4" key="1">
    <citation type="submission" date="2012-12" db="EMBL/GenBank/DDBJ databases">
        <title>Genome assembly of Fulvivirga imtechensis AK7.</title>
        <authorList>
            <person name="Nupur N."/>
            <person name="Khatri I."/>
            <person name="Kumar R."/>
            <person name="Subramanian S."/>
            <person name="Pinnaka A."/>
        </authorList>
    </citation>
    <scope>NUCLEOTIDE SEQUENCE [LARGE SCALE GENOMIC DNA]</scope>
    <source>
        <strain evidence="3 4">AK7</strain>
    </source>
</reference>
<gene>
    <name evidence="3" type="ORF">C900_02283</name>
</gene>
<dbReference type="InterPro" id="IPR023393">
    <property type="entry name" value="START-like_dom_sf"/>
</dbReference>
<feature type="domain" description="Activator of Hsp90 ATPase homologue 1/2-like C-terminal" evidence="2">
    <location>
        <begin position="24"/>
        <end position="148"/>
    </location>
</feature>
<dbReference type="Gene3D" id="3.30.530.20">
    <property type="match status" value="1"/>
</dbReference>
<dbReference type="Pfam" id="PF08327">
    <property type="entry name" value="AHSA1"/>
    <property type="match status" value="1"/>
</dbReference>
<dbReference type="AlphaFoldDB" id="L8JTW9"/>
<proteinExistence type="inferred from homology"/>
<dbReference type="Proteomes" id="UP000011135">
    <property type="component" value="Unassembled WGS sequence"/>
</dbReference>
<accession>L8JTW9</accession>
<comment type="caution">
    <text evidence="3">The sequence shown here is derived from an EMBL/GenBank/DDBJ whole genome shotgun (WGS) entry which is preliminary data.</text>
</comment>
<evidence type="ECO:0000313" key="4">
    <source>
        <dbReference type="Proteomes" id="UP000011135"/>
    </source>
</evidence>
<evidence type="ECO:0000259" key="2">
    <source>
        <dbReference type="Pfam" id="PF08327"/>
    </source>
</evidence>
<keyword evidence="4" id="KW-1185">Reference proteome</keyword>
<dbReference type="EMBL" id="AMZN01000033">
    <property type="protein sequence ID" value="ELR71698.1"/>
    <property type="molecule type" value="Genomic_DNA"/>
</dbReference>
<evidence type="ECO:0000313" key="3">
    <source>
        <dbReference type="EMBL" id="ELR71698.1"/>
    </source>
</evidence>
<dbReference type="eggNOG" id="COG3832">
    <property type="taxonomic scope" value="Bacteria"/>
</dbReference>
<dbReference type="InterPro" id="IPR013538">
    <property type="entry name" value="ASHA1/2-like_C"/>
</dbReference>
<organism evidence="3 4">
    <name type="scientific">Fulvivirga imtechensis AK7</name>
    <dbReference type="NCBI Taxonomy" id="1237149"/>
    <lineage>
        <taxon>Bacteria</taxon>
        <taxon>Pseudomonadati</taxon>
        <taxon>Bacteroidota</taxon>
        <taxon>Cytophagia</taxon>
        <taxon>Cytophagales</taxon>
        <taxon>Fulvivirgaceae</taxon>
        <taxon>Fulvivirga</taxon>
    </lineage>
</organism>
<dbReference type="SUPFAM" id="SSF55961">
    <property type="entry name" value="Bet v1-like"/>
    <property type="match status" value="1"/>
</dbReference>
<dbReference type="STRING" id="1237149.C900_02283"/>
<evidence type="ECO:0000256" key="1">
    <source>
        <dbReference type="ARBA" id="ARBA00006817"/>
    </source>
</evidence>
<dbReference type="CDD" id="cd07814">
    <property type="entry name" value="SRPBCC_CalC_Aha1-like"/>
    <property type="match status" value="1"/>
</dbReference>
<dbReference type="OrthoDB" id="287565at2"/>
<comment type="similarity">
    <text evidence="1">Belongs to the AHA1 family.</text>
</comment>
<name>L8JTW9_9BACT</name>
<dbReference type="RefSeq" id="WP_009579671.1">
    <property type="nucleotide sequence ID" value="NZ_AMZN01000033.1"/>
</dbReference>
<sequence>MKTTIKKTKSTDFSYSFSTAKSHEEVYHLLLDVKKWWSGFYEETITGHSTKVNDEFSFLAGGGLHFSKHRLIELVPHSKIVWMVTESRLTFLDQPNEWLNTKIRFDIARQGETTVVTFTHEGLVPTFECYGNCSMAWTAYMDNLKQVLNGN</sequence>
<protein>
    <recommendedName>
        <fullName evidence="2">Activator of Hsp90 ATPase homologue 1/2-like C-terminal domain-containing protein</fullName>
    </recommendedName>
</protein>